<evidence type="ECO:0000313" key="3">
    <source>
        <dbReference type="EMBL" id="BDV43843.1"/>
    </source>
</evidence>
<gene>
    <name evidence="3" type="ORF">GURASL_27660</name>
</gene>
<feature type="domain" description="Serine aminopeptidase S33" evidence="2">
    <location>
        <begin position="49"/>
        <end position="131"/>
    </location>
</feature>
<dbReference type="Pfam" id="PF12146">
    <property type="entry name" value="Hydrolase_4"/>
    <property type="match status" value="1"/>
</dbReference>
<dbReference type="PANTHER" id="PTHR22946">
    <property type="entry name" value="DIENELACTONE HYDROLASE DOMAIN-CONTAINING PROTEIN-RELATED"/>
    <property type="match status" value="1"/>
</dbReference>
<dbReference type="Gene3D" id="3.40.50.1820">
    <property type="entry name" value="alpha/beta hydrolase"/>
    <property type="match status" value="1"/>
</dbReference>
<organism evidence="3 4">
    <name type="scientific">Geotalea uraniireducens</name>
    <dbReference type="NCBI Taxonomy" id="351604"/>
    <lineage>
        <taxon>Bacteria</taxon>
        <taxon>Pseudomonadati</taxon>
        <taxon>Thermodesulfobacteriota</taxon>
        <taxon>Desulfuromonadia</taxon>
        <taxon>Geobacterales</taxon>
        <taxon>Geobacteraceae</taxon>
        <taxon>Geotalea</taxon>
    </lineage>
</organism>
<reference evidence="3 4" key="1">
    <citation type="submission" date="2022-12" db="EMBL/GenBank/DDBJ databases">
        <title>Polyphasic characterization of Geotalea uranireducens NIT-SL11 newly isolated from a complex of sewage sludge and microbially reduced graphene oxide.</title>
        <authorList>
            <person name="Xie L."/>
            <person name="Yoshida N."/>
            <person name="Meng L."/>
        </authorList>
    </citation>
    <scope>NUCLEOTIDE SEQUENCE [LARGE SCALE GENOMIC DNA]</scope>
    <source>
        <strain evidence="3 4">NIT-SL11</strain>
    </source>
</reference>
<dbReference type="InterPro" id="IPR022742">
    <property type="entry name" value="Hydrolase_4"/>
</dbReference>
<proteinExistence type="predicted"/>
<protein>
    <submittedName>
        <fullName evidence="3">Alpha/beta hydrolase</fullName>
    </submittedName>
</protein>
<dbReference type="Proteomes" id="UP001317705">
    <property type="component" value="Chromosome"/>
</dbReference>
<dbReference type="RefSeq" id="WP_281999964.1">
    <property type="nucleotide sequence ID" value="NZ_AP027151.1"/>
</dbReference>
<evidence type="ECO:0000313" key="4">
    <source>
        <dbReference type="Proteomes" id="UP001317705"/>
    </source>
</evidence>
<evidence type="ECO:0000256" key="1">
    <source>
        <dbReference type="ARBA" id="ARBA00022801"/>
    </source>
</evidence>
<sequence length="254" mass="26613">MTSRHLRFRGGRQAELAGILDLPETAAPSAFAILAHCFTCTKELKSQVAIARVLTEHGLGVLRFDFTGLGESAGSFAETGFAVNVDDLLAAAEFLRRTAAAPQLLIGHSLGGTVCLGAAARLLSVRAVVTIGSPSTPASLATLLGREAIRTIETAGTAEVLVAGRPFTVGRSFLADLAITDFATVIGQLGKALLVLHAPGDTVVNVDHAARIFTAARHPKSFVSLDTADHLLLDDDDARYAGTVIAAWASRYLR</sequence>
<dbReference type="InterPro" id="IPR050261">
    <property type="entry name" value="FrsA_esterase"/>
</dbReference>
<evidence type="ECO:0000259" key="2">
    <source>
        <dbReference type="Pfam" id="PF12146"/>
    </source>
</evidence>
<name>A0ABN6VU71_9BACT</name>
<accession>A0ABN6VU71</accession>
<dbReference type="InterPro" id="IPR029058">
    <property type="entry name" value="AB_hydrolase_fold"/>
</dbReference>
<dbReference type="EMBL" id="AP027151">
    <property type="protein sequence ID" value="BDV43843.1"/>
    <property type="molecule type" value="Genomic_DNA"/>
</dbReference>
<dbReference type="GO" id="GO:0016787">
    <property type="term" value="F:hydrolase activity"/>
    <property type="evidence" value="ECO:0007669"/>
    <property type="project" value="UniProtKB-KW"/>
</dbReference>
<keyword evidence="4" id="KW-1185">Reference proteome</keyword>
<dbReference type="SUPFAM" id="SSF53474">
    <property type="entry name" value="alpha/beta-Hydrolases"/>
    <property type="match status" value="1"/>
</dbReference>
<dbReference type="PANTHER" id="PTHR22946:SF9">
    <property type="entry name" value="POLYKETIDE TRANSFERASE AF380"/>
    <property type="match status" value="1"/>
</dbReference>
<keyword evidence="1 3" id="KW-0378">Hydrolase</keyword>